<keyword evidence="2" id="KW-0677">Repeat</keyword>
<evidence type="ECO:0000256" key="2">
    <source>
        <dbReference type="ARBA" id="ARBA00022737"/>
    </source>
</evidence>
<reference evidence="3" key="2">
    <citation type="submission" date="2025-08" db="UniProtKB">
        <authorList>
            <consortium name="Ensembl"/>
        </authorList>
    </citation>
    <scope>IDENTIFICATION</scope>
</reference>
<dbReference type="PROSITE" id="PS51450">
    <property type="entry name" value="LRR"/>
    <property type="match status" value="2"/>
</dbReference>
<dbReference type="Pfam" id="PF13855">
    <property type="entry name" value="LRR_8"/>
    <property type="match status" value="1"/>
</dbReference>
<reference evidence="3" key="1">
    <citation type="submission" date="2009-12" db="EMBL/GenBank/DDBJ databases">
        <title>The Genome Sequence of Anolis carolinensis (Green Anole Lizard).</title>
        <authorList>
            <consortium name="The Genome Sequencing Platform"/>
            <person name="Di Palma F."/>
            <person name="Alfoldi J."/>
            <person name="Heiman D."/>
            <person name="Young S."/>
            <person name="Grabherr M."/>
            <person name="Johnson J."/>
            <person name="Lander E.S."/>
            <person name="Lindblad-Toh K."/>
        </authorList>
    </citation>
    <scope>NUCLEOTIDE SEQUENCE [LARGE SCALE GENOMIC DNA]</scope>
    <source>
        <strain evidence="3">JBL SC #1</strain>
    </source>
</reference>
<keyword evidence="1" id="KW-0433">Leucine-rich repeat</keyword>
<dbReference type="GeneTree" id="ENSGT00390000006479"/>
<evidence type="ECO:0000256" key="1">
    <source>
        <dbReference type="ARBA" id="ARBA00022614"/>
    </source>
</evidence>
<keyword evidence="4" id="KW-1185">Reference proteome</keyword>
<dbReference type="Gene3D" id="3.80.10.10">
    <property type="entry name" value="Ribonuclease Inhibitor"/>
    <property type="match status" value="1"/>
</dbReference>
<evidence type="ECO:0008006" key="5">
    <source>
        <dbReference type="Google" id="ProtNLM"/>
    </source>
</evidence>
<dbReference type="AlphaFoldDB" id="A0A803TV66"/>
<dbReference type="InterPro" id="IPR050836">
    <property type="entry name" value="SDS22/Internalin_LRR"/>
</dbReference>
<dbReference type="InParanoid" id="A0A803TV66"/>
<dbReference type="PANTHER" id="PTHR46652">
    <property type="entry name" value="LEUCINE-RICH REPEAT AND IQ DOMAIN-CONTAINING PROTEIN 1-RELATED"/>
    <property type="match status" value="1"/>
</dbReference>
<dbReference type="InterPro" id="IPR001611">
    <property type="entry name" value="Leu-rich_rpt"/>
</dbReference>
<name>A0A803TV66_ANOCA</name>
<sequence length="137" mass="14771">KLARACVHESLLNQTKATVLKQSRLRGLGISDLGCLGECAGLEWLDLSGNAISHLGPLSSLKALAVLNISSNRVSSLEPLAGCENLQSLNAAGNLLGGVQHLQCLAGLRHLENMQLLFLSNLLYNMKFWCFICKIIT</sequence>
<dbReference type="PANTHER" id="PTHR46652:SF3">
    <property type="entry name" value="LEUCINE-RICH REPEAT-CONTAINING PROTEIN 9"/>
    <property type="match status" value="1"/>
</dbReference>
<organism evidence="3 4">
    <name type="scientific">Anolis carolinensis</name>
    <name type="common">Green anole</name>
    <name type="synonym">American chameleon</name>
    <dbReference type="NCBI Taxonomy" id="28377"/>
    <lineage>
        <taxon>Eukaryota</taxon>
        <taxon>Metazoa</taxon>
        <taxon>Chordata</taxon>
        <taxon>Craniata</taxon>
        <taxon>Vertebrata</taxon>
        <taxon>Euteleostomi</taxon>
        <taxon>Lepidosauria</taxon>
        <taxon>Squamata</taxon>
        <taxon>Bifurcata</taxon>
        <taxon>Unidentata</taxon>
        <taxon>Episquamata</taxon>
        <taxon>Toxicofera</taxon>
        <taxon>Iguania</taxon>
        <taxon>Dactyloidae</taxon>
        <taxon>Anolis</taxon>
    </lineage>
</organism>
<evidence type="ECO:0000313" key="3">
    <source>
        <dbReference type="Ensembl" id="ENSACAP00000039106.1"/>
    </source>
</evidence>
<dbReference type="Proteomes" id="UP000001646">
    <property type="component" value="Unplaced"/>
</dbReference>
<dbReference type="Ensembl" id="ENSACAT00000047977.1">
    <property type="protein sequence ID" value="ENSACAP00000039106.1"/>
    <property type="gene ID" value="ENSACAG00000039677.1"/>
</dbReference>
<proteinExistence type="predicted"/>
<evidence type="ECO:0000313" key="4">
    <source>
        <dbReference type="Proteomes" id="UP000001646"/>
    </source>
</evidence>
<protein>
    <recommendedName>
        <fullName evidence="5">Leucine rich repeat containing 61</fullName>
    </recommendedName>
</protein>
<accession>A0A803TV66</accession>
<reference evidence="3" key="3">
    <citation type="submission" date="2025-09" db="UniProtKB">
        <authorList>
            <consortium name="Ensembl"/>
        </authorList>
    </citation>
    <scope>IDENTIFICATION</scope>
</reference>
<dbReference type="InterPro" id="IPR032675">
    <property type="entry name" value="LRR_dom_sf"/>
</dbReference>
<dbReference type="SUPFAM" id="SSF52058">
    <property type="entry name" value="L domain-like"/>
    <property type="match status" value="1"/>
</dbReference>